<dbReference type="EMBL" id="JBBPFD010000016">
    <property type="protein sequence ID" value="KAK7893116.1"/>
    <property type="molecule type" value="Genomic_DNA"/>
</dbReference>
<dbReference type="AlphaFoldDB" id="A0AAW0N6J4"/>
<protein>
    <submittedName>
        <fullName evidence="1">Uncharacterized protein</fullName>
    </submittedName>
</protein>
<reference evidence="2" key="1">
    <citation type="submission" date="2024-04" db="EMBL/GenBank/DDBJ databases">
        <title>Salinicola lusitanus LLJ914,a marine bacterium isolated from the Okinawa Trough.</title>
        <authorList>
            <person name="Li J."/>
        </authorList>
    </citation>
    <scope>NUCLEOTIDE SEQUENCE [LARGE SCALE GENOMIC DNA]</scope>
</reference>
<evidence type="ECO:0000313" key="1">
    <source>
        <dbReference type="EMBL" id="KAK7893116.1"/>
    </source>
</evidence>
<proteinExistence type="predicted"/>
<accession>A0AAW0N6J4</accession>
<name>A0AAW0N6J4_9GOBI</name>
<gene>
    <name evidence="1" type="ORF">WMY93_022268</name>
</gene>
<dbReference type="Proteomes" id="UP001460270">
    <property type="component" value="Unassembled WGS sequence"/>
</dbReference>
<comment type="caution">
    <text evidence="1">The sequence shown here is derived from an EMBL/GenBank/DDBJ whole genome shotgun (WGS) entry which is preliminary data.</text>
</comment>
<organism evidence="1 2">
    <name type="scientific">Mugilogobius chulae</name>
    <name type="common">yellowstripe goby</name>
    <dbReference type="NCBI Taxonomy" id="88201"/>
    <lineage>
        <taxon>Eukaryota</taxon>
        <taxon>Metazoa</taxon>
        <taxon>Chordata</taxon>
        <taxon>Craniata</taxon>
        <taxon>Vertebrata</taxon>
        <taxon>Euteleostomi</taxon>
        <taxon>Actinopterygii</taxon>
        <taxon>Neopterygii</taxon>
        <taxon>Teleostei</taxon>
        <taxon>Neoteleostei</taxon>
        <taxon>Acanthomorphata</taxon>
        <taxon>Gobiaria</taxon>
        <taxon>Gobiiformes</taxon>
        <taxon>Gobioidei</taxon>
        <taxon>Gobiidae</taxon>
        <taxon>Gobionellinae</taxon>
        <taxon>Mugilogobius</taxon>
    </lineage>
</organism>
<keyword evidence="2" id="KW-1185">Reference proteome</keyword>
<evidence type="ECO:0000313" key="2">
    <source>
        <dbReference type="Proteomes" id="UP001460270"/>
    </source>
</evidence>
<sequence length="167" mass="18908">MAAVISTPTDKPIALALLYHMMRKVLDENGLDVTPRPLTQTNQDEPKRSLFLVWMKAATRTWTWDNQAASLFTLLPPKWAGQNRVNSNQSHLEIEAIFIVEEEKNHSSSNTFFKTFLSNVTESVTEVAEELLDELVEIYLSETDTVSLLDIPSCVLPEDAEEAEEQK</sequence>